<dbReference type="OrthoDB" id="1720422at2759"/>
<dbReference type="AlphaFoldDB" id="A0A2J6RD05"/>
<reference evidence="2 3" key="1">
    <citation type="submission" date="2016-04" db="EMBL/GenBank/DDBJ databases">
        <title>A degradative enzymes factory behind the ericoid mycorrhizal symbiosis.</title>
        <authorList>
            <consortium name="DOE Joint Genome Institute"/>
            <person name="Martino E."/>
            <person name="Morin E."/>
            <person name="Grelet G."/>
            <person name="Kuo A."/>
            <person name="Kohler A."/>
            <person name="Daghino S."/>
            <person name="Barry K."/>
            <person name="Choi C."/>
            <person name="Cichocki N."/>
            <person name="Clum A."/>
            <person name="Copeland A."/>
            <person name="Hainaut M."/>
            <person name="Haridas S."/>
            <person name="Labutti K."/>
            <person name="Lindquist E."/>
            <person name="Lipzen A."/>
            <person name="Khouja H.-R."/>
            <person name="Murat C."/>
            <person name="Ohm R."/>
            <person name="Olson A."/>
            <person name="Spatafora J."/>
            <person name="Veneault-Fourrey C."/>
            <person name="Henrissat B."/>
            <person name="Grigoriev I."/>
            <person name="Martin F."/>
            <person name="Perotto S."/>
        </authorList>
    </citation>
    <scope>NUCLEOTIDE SEQUENCE [LARGE SCALE GENOMIC DNA]</scope>
    <source>
        <strain evidence="2 3">F</strain>
    </source>
</reference>
<evidence type="ECO:0000313" key="3">
    <source>
        <dbReference type="Proteomes" id="UP000235786"/>
    </source>
</evidence>
<dbReference type="EMBL" id="KZ613951">
    <property type="protein sequence ID" value="PMD36397.1"/>
    <property type="molecule type" value="Genomic_DNA"/>
</dbReference>
<feature type="compositionally biased region" description="Polar residues" evidence="1">
    <location>
        <begin position="518"/>
        <end position="531"/>
    </location>
</feature>
<keyword evidence="3" id="KW-1185">Reference proteome</keyword>
<feature type="compositionally biased region" description="Low complexity" evidence="1">
    <location>
        <begin position="489"/>
        <end position="499"/>
    </location>
</feature>
<proteinExistence type="predicted"/>
<name>A0A2J6RD05_HYAVF</name>
<gene>
    <name evidence="2" type="ORF">L207DRAFT_495236</name>
</gene>
<dbReference type="Proteomes" id="UP000235786">
    <property type="component" value="Unassembled WGS sequence"/>
</dbReference>
<evidence type="ECO:0000256" key="1">
    <source>
        <dbReference type="SAM" id="MobiDB-lite"/>
    </source>
</evidence>
<feature type="region of interest" description="Disordered" evidence="1">
    <location>
        <begin position="478"/>
        <end position="540"/>
    </location>
</feature>
<feature type="compositionally biased region" description="Low complexity" evidence="1">
    <location>
        <begin position="507"/>
        <end position="516"/>
    </location>
</feature>
<accession>A0A2J6RD05</accession>
<protein>
    <submittedName>
        <fullName evidence="2">Uncharacterized protein</fullName>
    </submittedName>
</protein>
<dbReference type="STRING" id="1149755.A0A2J6RD05"/>
<sequence length="650" mass="73753">MLDKVPLEVLRMIVHKVANQADLKILCEVSKSVSDVATPRLYESIILQAGDNDNLDYLKGRLETMPQHKLHYTKHVRIKSPLRARLGRRCLPHPGTDYESLQKDLDPDDDPFFELEFILDGFLHHLKEDELLSFSWDVGMCFPSNAFGRRGVLSKRQKRLENISLITDGSCRADTQGLIHLTEFKHLKSLSWLGLNKGYHHWSFGEFVKKNKLGVEGLQSLTLDLIEWHRADDAYYYYERATQGGFPPRSNNFFAEIVLGLSPEDSDPSETDEEEKTEIVLFKSLDVLSLSAISFEGEEIRMAHAFNILKLTTLKLVNCHGCLPMLENLVEMDQSIALKSFELVIDNTTLTAHEIQVGWGWKSQEESISSFLNSFSGLEDIFLMLDEESWDLIFLAISNHALTLKRLVIHERAFYQYEKDLDGQLDWSPELENLLSKTSLCLGVNILPSKLESGLHSLAEKPKLKILHLRSSGVDERTRKEIPLDELDSSSTSESIDGSIDPENESGSDSSEAAGEIETSQTEQVRATGSPPTMEGPMSRPLIDFKNVARARAIANGTFNEGKWSADLLPFAKWAFSEEGLPDLRILAWGDFSKDGRWADQNILLCRDESLVETRGVNFRELWDTDMYYWDLIDENMDMLGACPADTILW</sequence>
<evidence type="ECO:0000313" key="2">
    <source>
        <dbReference type="EMBL" id="PMD36397.1"/>
    </source>
</evidence>
<organism evidence="2 3">
    <name type="scientific">Hyaloscypha variabilis (strain UAMH 11265 / GT02V1 / F)</name>
    <name type="common">Meliniomyces variabilis</name>
    <dbReference type="NCBI Taxonomy" id="1149755"/>
    <lineage>
        <taxon>Eukaryota</taxon>
        <taxon>Fungi</taxon>
        <taxon>Dikarya</taxon>
        <taxon>Ascomycota</taxon>
        <taxon>Pezizomycotina</taxon>
        <taxon>Leotiomycetes</taxon>
        <taxon>Helotiales</taxon>
        <taxon>Hyaloscyphaceae</taxon>
        <taxon>Hyaloscypha</taxon>
        <taxon>Hyaloscypha variabilis</taxon>
    </lineage>
</organism>